<accession>A0A1N7MX95</accession>
<dbReference type="Proteomes" id="UP000185999">
    <property type="component" value="Unassembled WGS sequence"/>
</dbReference>
<sequence>MLVTFTTDAYGSITMFGDVALAMLKMMGHSATVPGAILAADVPAALSKLTAAIDAGTTPPPVPDKDAEEVEVNMANRALPLIDLLAAAAKAESNVMWE</sequence>
<dbReference type="STRING" id="619304.SAMN05421760_10793"/>
<dbReference type="AlphaFoldDB" id="A0A1N7MX95"/>
<dbReference type="RefSeq" id="WP_054340773.1">
    <property type="nucleotide sequence ID" value="NZ_FTOE01000007.1"/>
</dbReference>
<keyword evidence="2" id="KW-1185">Reference proteome</keyword>
<dbReference type="InterPro" id="IPR014991">
    <property type="entry name" value="DUF1840"/>
</dbReference>
<evidence type="ECO:0000313" key="1">
    <source>
        <dbReference type="EMBL" id="SIS90774.1"/>
    </source>
</evidence>
<gene>
    <name evidence="1" type="ORF">SAMN05421760_10793</name>
</gene>
<evidence type="ECO:0008006" key="3">
    <source>
        <dbReference type="Google" id="ProtNLM"/>
    </source>
</evidence>
<proteinExistence type="predicted"/>
<evidence type="ECO:0000313" key="2">
    <source>
        <dbReference type="Proteomes" id="UP000185999"/>
    </source>
</evidence>
<dbReference type="EMBL" id="FTOE01000007">
    <property type="protein sequence ID" value="SIS90774.1"/>
    <property type="molecule type" value="Genomic_DNA"/>
</dbReference>
<organism evidence="1 2">
    <name type="scientific">Neptunomonas antarctica</name>
    <dbReference type="NCBI Taxonomy" id="619304"/>
    <lineage>
        <taxon>Bacteria</taxon>
        <taxon>Pseudomonadati</taxon>
        <taxon>Pseudomonadota</taxon>
        <taxon>Gammaproteobacteria</taxon>
        <taxon>Oceanospirillales</taxon>
        <taxon>Oceanospirillaceae</taxon>
        <taxon>Neptunomonas</taxon>
    </lineage>
</organism>
<name>A0A1N7MX95_9GAMM</name>
<dbReference type="OrthoDB" id="5625523at2"/>
<dbReference type="Pfam" id="PF08895">
    <property type="entry name" value="DUF1840"/>
    <property type="match status" value="1"/>
</dbReference>
<protein>
    <recommendedName>
        <fullName evidence="3">DUF1840 domain-containing protein</fullName>
    </recommendedName>
</protein>
<reference evidence="2" key="1">
    <citation type="submission" date="2017-01" db="EMBL/GenBank/DDBJ databases">
        <authorList>
            <person name="Varghese N."/>
            <person name="Submissions S."/>
        </authorList>
    </citation>
    <scope>NUCLEOTIDE SEQUENCE [LARGE SCALE GENOMIC DNA]</scope>
    <source>
        <strain evidence="2">DSM 22306</strain>
    </source>
</reference>